<feature type="compositionally biased region" description="Basic residues" evidence="5">
    <location>
        <begin position="408"/>
        <end position="418"/>
    </location>
</feature>
<evidence type="ECO:0000313" key="8">
    <source>
        <dbReference type="EMBL" id="KAL0012475.1"/>
    </source>
</evidence>
<feature type="region of interest" description="Disordered" evidence="5">
    <location>
        <begin position="396"/>
        <end position="426"/>
    </location>
</feature>
<keyword evidence="3" id="KW-0862">Zinc</keyword>
<dbReference type="GO" id="GO:0008270">
    <property type="term" value="F:zinc ion binding"/>
    <property type="evidence" value="ECO:0007669"/>
    <property type="project" value="UniProtKB-KW"/>
</dbReference>
<reference evidence="8 9" key="1">
    <citation type="submission" date="2024-01" db="EMBL/GenBank/DDBJ databases">
        <title>A telomere-to-telomere, gap-free genome of sweet tea (Lithocarpus litseifolius).</title>
        <authorList>
            <person name="Zhou J."/>
        </authorList>
    </citation>
    <scope>NUCLEOTIDE SEQUENCE [LARGE SCALE GENOMIC DNA]</scope>
    <source>
        <strain evidence="8">Zhou-2022a</strain>
        <tissue evidence="8">Leaf</tissue>
    </source>
</reference>
<dbReference type="PROSITE" id="PS50966">
    <property type="entry name" value="ZF_SWIM"/>
    <property type="match status" value="1"/>
</dbReference>
<feature type="compositionally biased region" description="Basic and acidic residues" evidence="5">
    <location>
        <begin position="396"/>
        <end position="407"/>
    </location>
</feature>
<keyword evidence="9" id="KW-1185">Reference proteome</keyword>
<evidence type="ECO:0000256" key="1">
    <source>
        <dbReference type="ARBA" id="ARBA00022723"/>
    </source>
</evidence>
<dbReference type="PANTHER" id="PTHR31973">
    <property type="entry name" value="POLYPROTEIN, PUTATIVE-RELATED"/>
    <property type="match status" value="1"/>
</dbReference>
<dbReference type="InterPro" id="IPR036875">
    <property type="entry name" value="Znf_CCHC_sf"/>
</dbReference>
<protein>
    <recommendedName>
        <fullName evidence="10">SWIM-type domain-containing protein</fullName>
    </recommendedName>
</protein>
<dbReference type="InterPro" id="IPR018289">
    <property type="entry name" value="MULE_transposase_dom"/>
</dbReference>
<evidence type="ECO:0008006" key="10">
    <source>
        <dbReference type="Google" id="ProtNLM"/>
    </source>
</evidence>
<dbReference type="PROSITE" id="PS50158">
    <property type="entry name" value="ZF_CCHC"/>
    <property type="match status" value="1"/>
</dbReference>
<dbReference type="AlphaFoldDB" id="A0AAW2DT86"/>
<sequence>MQVYRARKSAEKVIDGDDNEQYNRIWDYCETLKATNVGTTTLMLVDRPTLDVVGTFQRLYICLRATKEGFKVGCRPLIGLDGCFLKGNQKGQILSAVGRDANDNMYPIAMAIVETESKDSWSWFLDCLLKDLGPVEQHGWAFISDRQKGLIQSFDVVCPMADHRSCVRHLYANYRDKGHKGKALKDKLWAAATAYTEHEFLEQMGELKKLCPKAYEYINNVDPSMWSRSYFTDYSKSDLLVNNLLESFNSYILDARDKPIVTMIEMIRRKLMRRFQLKREGMSKLTGKICPKIQAKLDNEGLKSSDCVSIYAGNGLFKVECRHQRFAVNLSKRTCGCSKWDLTGIPCQHAISATLFDGSVPEDYVHPYYTIETYMKAYEPIIYPVASMEQWRRTSIDPLEPPKDKIQRGRPKIKRKRHPSEPKNPYKLSKAGTIIKCFECKKVGHNSRTCPSKKDKCLPMLRRHLQQTRSKQLEVQGLLLQVM</sequence>
<evidence type="ECO:0000256" key="5">
    <source>
        <dbReference type="SAM" id="MobiDB-lite"/>
    </source>
</evidence>
<evidence type="ECO:0000259" key="7">
    <source>
        <dbReference type="PROSITE" id="PS50966"/>
    </source>
</evidence>
<evidence type="ECO:0000256" key="3">
    <source>
        <dbReference type="ARBA" id="ARBA00022833"/>
    </source>
</evidence>
<evidence type="ECO:0000259" key="6">
    <source>
        <dbReference type="PROSITE" id="PS50158"/>
    </source>
</evidence>
<proteinExistence type="predicted"/>
<comment type="caution">
    <text evidence="8">The sequence shown here is derived from an EMBL/GenBank/DDBJ whole genome shotgun (WGS) entry which is preliminary data.</text>
</comment>
<dbReference type="Pfam" id="PF04434">
    <property type="entry name" value="SWIM"/>
    <property type="match status" value="1"/>
</dbReference>
<dbReference type="PANTHER" id="PTHR31973:SF187">
    <property type="entry name" value="MUTATOR TRANSPOSASE MUDRA PROTEIN"/>
    <property type="match status" value="1"/>
</dbReference>
<evidence type="ECO:0000256" key="2">
    <source>
        <dbReference type="ARBA" id="ARBA00022771"/>
    </source>
</evidence>
<dbReference type="Proteomes" id="UP001459277">
    <property type="component" value="Unassembled WGS sequence"/>
</dbReference>
<dbReference type="SMART" id="SM00575">
    <property type="entry name" value="ZnF_PMZ"/>
    <property type="match status" value="1"/>
</dbReference>
<keyword evidence="2 4" id="KW-0863">Zinc-finger</keyword>
<feature type="domain" description="SWIM-type" evidence="7">
    <location>
        <begin position="326"/>
        <end position="358"/>
    </location>
</feature>
<keyword evidence="1" id="KW-0479">Metal-binding</keyword>
<dbReference type="Pfam" id="PF10551">
    <property type="entry name" value="MULE"/>
    <property type="match status" value="1"/>
</dbReference>
<name>A0AAW2DT86_9ROSI</name>
<accession>A0AAW2DT86</accession>
<dbReference type="GO" id="GO:0003676">
    <property type="term" value="F:nucleic acid binding"/>
    <property type="evidence" value="ECO:0007669"/>
    <property type="project" value="InterPro"/>
</dbReference>
<organism evidence="8 9">
    <name type="scientific">Lithocarpus litseifolius</name>
    <dbReference type="NCBI Taxonomy" id="425828"/>
    <lineage>
        <taxon>Eukaryota</taxon>
        <taxon>Viridiplantae</taxon>
        <taxon>Streptophyta</taxon>
        <taxon>Embryophyta</taxon>
        <taxon>Tracheophyta</taxon>
        <taxon>Spermatophyta</taxon>
        <taxon>Magnoliopsida</taxon>
        <taxon>eudicotyledons</taxon>
        <taxon>Gunneridae</taxon>
        <taxon>Pentapetalae</taxon>
        <taxon>rosids</taxon>
        <taxon>fabids</taxon>
        <taxon>Fagales</taxon>
        <taxon>Fagaceae</taxon>
        <taxon>Lithocarpus</taxon>
    </lineage>
</organism>
<dbReference type="InterPro" id="IPR006564">
    <property type="entry name" value="Znf_PMZ"/>
</dbReference>
<dbReference type="EMBL" id="JAZDWU010000002">
    <property type="protein sequence ID" value="KAL0012475.1"/>
    <property type="molecule type" value="Genomic_DNA"/>
</dbReference>
<evidence type="ECO:0000313" key="9">
    <source>
        <dbReference type="Proteomes" id="UP001459277"/>
    </source>
</evidence>
<dbReference type="InterPro" id="IPR001878">
    <property type="entry name" value="Znf_CCHC"/>
</dbReference>
<dbReference type="SMART" id="SM00343">
    <property type="entry name" value="ZnF_C2HC"/>
    <property type="match status" value="1"/>
</dbReference>
<evidence type="ECO:0000256" key="4">
    <source>
        <dbReference type="PROSITE-ProRule" id="PRU00047"/>
    </source>
</evidence>
<feature type="domain" description="CCHC-type" evidence="6">
    <location>
        <begin position="436"/>
        <end position="452"/>
    </location>
</feature>
<dbReference type="InterPro" id="IPR007527">
    <property type="entry name" value="Znf_SWIM"/>
</dbReference>
<dbReference type="SUPFAM" id="SSF57756">
    <property type="entry name" value="Retrovirus zinc finger-like domains"/>
    <property type="match status" value="1"/>
</dbReference>
<gene>
    <name evidence="8" type="ORF">SO802_007583</name>
</gene>